<dbReference type="Pfam" id="PF05402">
    <property type="entry name" value="PqqD"/>
    <property type="match status" value="1"/>
</dbReference>
<dbReference type="Proteomes" id="UP000018733">
    <property type="component" value="Unassembled WGS sequence"/>
</dbReference>
<dbReference type="GO" id="GO:0018189">
    <property type="term" value="P:pyrroloquinoline quinone biosynthetic process"/>
    <property type="evidence" value="ECO:0007669"/>
    <property type="project" value="UniProtKB-UniPathway"/>
</dbReference>
<dbReference type="UniPathway" id="UPA00539"/>
<sequence length="90" mass="10139">MPDSAPLPEKPLLSRLFRLQYEKAQNAYVLLYPEGMVKLNDSAAEILRRCDGERTLAQIVADLENSFATTGLQNDVEAFLQAAQERGWIK</sequence>
<comment type="subunit">
    <text evidence="2">Monomer. Interacts with PqqE.</text>
</comment>
<evidence type="ECO:0000256" key="2">
    <source>
        <dbReference type="ARBA" id="ARBA00011741"/>
    </source>
</evidence>
<dbReference type="HOGENOM" id="CLU_163864_2_1_4"/>
<dbReference type="GO" id="GO:0048038">
    <property type="term" value="F:quinone binding"/>
    <property type="evidence" value="ECO:0007669"/>
    <property type="project" value="InterPro"/>
</dbReference>
<dbReference type="RefSeq" id="WP_024007300.1">
    <property type="nucleotide sequence ID" value="NZ_KI650983.1"/>
</dbReference>
<keyword evidence="5" id="KW-1185">Reference proteome</keyword>
<accession>V8QKF5</accession>
<name>V8QKF5_9BURK</name>
<dbReference type="Gene3D" id="1.10.10.1150">
    <property type="entry name" value="Coenzyme PQQ synthesis protein D (PqqD)"/>
    <property type="match status" value="1"/>
</dbReference>
<dbReference type="EMBL" id="AYXT01000014">
    <property type="protein sequence ID" value="ETF00426.1"/>
    <property type="molecule type" value="Genomic_DNA"/>
</dbReference>
<keyword evidence="3" id="KW-0884">PQQ biosynthesis</keyword>
<evidence type="ECO:0000313" key="4">
    <source>
        <dbReference type="EMBL" id="ETF00426.1"/>
    </source>
</evidence>
<reference evidence="4 5" key="1">
    <citation type="journal article" date="2014" name="Genome Announc.">
        <title>Draft Genome Sequence of Advenella kashmirensis Strain W13003, a Polycyclic Aromatic Hydrocarbon-Degrading Bacterium.</title>
        <authorList>
            <person name="Wang X."/>
            <person name="Jin D."/>
            <person name="Zhou L."/>
            <person name="Wu L."/>
            <person name="An W."/>
            <person name="Zhao L."/>
        </authorList>
    </citation>
    <scope>NUCLEOTIDE SEQUENCE [LARGE SCALE GENOMIC DNA]</scope>
    <source>
        <strain evidence="4 5">W13003</strain>
    </source>
</reference>
<dbReference type="NCBIfam" id="TIGR03859">
    <property type="entry name" value="PQQ_PqqD"/>
    <property type="match status" value="1"/>
</dbReference>
<gene>
    <name evidence="4" type="ORF">W822_21955</name>
</gene>
<proteinExistence type="predicted"/>
<dbReference type="eggNOG" id="ENOG5032Z81">
    <property type="taxonomic scope" value="Bacteria"/>
</dbReference>
<dbReference type="STRING" id="1424334.W822_21955"/>
<comment type="pathway">
    <text evidence="1">Cofactor biosynthesis; pyrroloquinoline quinone biosynthesis.</text>
</comment>
<dbReference type="OrthoDB" id="7356791at2"/>
<dbReference type="NCBIfam" id="NF002535">
    <property type="entry name" value="PRK02079.1"/>
    <property type="match status" value="1"/>
</dbReference>
<comment type="caution">
    <text evidence="4">The sequence shown here is derived from an EMBL/GenBank/DDBJ whole genome shotgun (WGS) entry which is preliminary data.</text>
</comment>
<evidence type="ECO:0000256" key="1">
    <source>
        <dbReference type="ARBA" id="ARBA00004886"/>
    </source>
</evidence>
<evidence type="ECO:0000313" key="5">
    <source>
        <dbReference type="Proteomes" id="UP000018733"/>
    </source>
</evidence>
<dbReference type="InterPro" id="IPR041881">
    <property type="entry name" value="PqqD_sf"/>
</dbReference>
<dbReference type="AlphaFoldDB" id="V8QKF5"/>
<protein>
    <submittedName>
        <fullName evidence="4">Pyrroloquinoline quinone biosynthesis protein PqqD</fullName>
    </submittedName>
</protein>
<organism evidence="4 5">
    <name type="scientific">Advenella kashmirensis W13003</name>
    <dbReference type="NCBI Taxonomy" id="1424334"/>
    <lineage>
        <taxon>Bacteria</taxon>
        <taxon>Pseudomonadati</taxon>
        <taxon>Pseudomonadota</taxon>
        <taxon>Betaproteobacteria</taxon>
        <taxon>Burkholderiales</taxon>
        <taxon>Alcaligenaceae</taxon>
    </lineage>
</organism>
<dbReference type="InterPro" id="IPR022479">
    <property type="entry name" value="PqqD_bac"/>
</dbReference>
<dbReference type="InterPro" id="IPR008792">
    <property type="entry name" value="PQQD"/>
</dbReference>
<evidence type="ECO:0000256" key="3">
    <source>
        <dbReference type="ARBA" id="ARBA00022905"/>
    </source>
</evidence>
<dbReference type="PATRIC" id="fig|1424334.3.peg.4400"/>